<proteinExistence type="predicted"/>
<feature type="transmembrane region" description="Helical" evidence="1">
    <location>
        <begin position="332"/>
        <end position="354"/>
    </location>
</feature>
<feature type="transmembrane region" description="Helical" evidence="1">
    <location>
        <begin position="300"/>
        <end position="320"/>
    </location>
</feature>
<dbReference type="EMBL" id="JAOWKW010000013">
    <property type="protein sequence ID" value="MCV2880029.1"/>
    <property type="molecule type" value="Genomic_DNA"/>
</dbReference>
<feature type="transmembrane region" description="Helical" evidence="1">
    <location>
        <begin position="55"/>
        <end position="78"/>
    </location>
</feature>
<keyword evidence="1" id="KW-0472">Membrane</keyword>
<feature type="transmembrane region" description="Helical" evidence="1">
    <location>
        <begin position="12"/>
        <end position="35"/>
    </location>
</feature>
<accession>A0ABT3A2U6</accession>
<feature type="transmembrane region" description="Helical" evidence="1">
    <location>
        <begin position="271"/>
        <end position="294"/>
    </location>
</feature>
<protein>
    <submittedName>
        <fullName evidence="2">NnrS family protein</fullName>
    </submittedName>
</protein>
<keyword evidence="1" id="KW-1133">Transmembrane helix</keyword>
<feature type="transmembrane region" description="Helical" evidence="1">
    <location>
        <begin position="115"/>
        <end position="136"/>
    </location>
</feature>
<dbReference type="Proteomes" id="UP001526166">
    <property type="component" value="Unassembled WGS sequence"/>
</dbReference>
<keyword evidence="1" id="KW-0812">Transmembrane</keyword>
<feature type="transmembrane region" description="Helical" evidence="1">
    <location>
        <begin position="366"/>
        <end position="387"/>
    </location>
</feature>
<gene>
    <name evidence="2" type="ORF">OE699_14350</name>
</gene>
<evidence type="ECO:0000313" key="2">
    <source>
        <dbReference type="EMBL" id="MCV2880029.1"/>
    </source>
</evidence>
<evidence type="ECO:0000256" key="1">
    <source>
        <dbReference type="SAM" id="Phobius"/>
    </source>
</evidence>
<name>A0ABT3A2U6_9RHOB</name>
<sequence>MSVFARIFSESFRIFFLATLISAIVLLGVWLWIYSADLMGLGSTEFPFAPAAMHWHAHEMIFGFATAAVGGFFLTAVPNWTGAAGARSRFIGTAAALWLAARIAVWFSGLLPPGVVAIICLAFLPFLGARIAMLLFKRPKPQNVILLAVLALIWAGELLVQADWMGWSWGDSGRGLRVALLALVALIAVIGGRVTPAFTRNAMIRTGREHDLPASGGRLDLAGSAAAIATAGLAALPIPEVIPGAAACIAGVLALIRLARWQSRWTRPFAILWTLHLSYGLLGLGLIALGLSWMGIGSEIAAIHLLGIGGTGGMILSVLSRASLGHTGRPLIAPRPVAIAYALIPSAAVLRWLAPQAGTLEPLLTIAAGLLWLAGFSLALAAMGPILTAPRAPREPAPPVPPHRS</sequence>
<evidence type="ECO:0000313" key="3">
    <source>
        <dbReference type="Proteomes" id="UP001526166"/>
    </source>
</evidence>
<dbReference type="RefSeq" id="WP_263848429.1">
    <property type="nucleotide sequence ID" value="NZ_JAOWKW010000013.1"/>
</dbReference>
<reference evidence="2 3" key="1">
    <citation type="submission" date="2022-10" db="EMBL/GenBank/DDBJ databases">
        <title>Sinirhodobacter sp. nov., isolated from ocean surface sediments.</title>
        <authorList>
            <person name="He W."/>
            <person name="Wang L."/>
            <person name="Zhang D.-F."/>
        </authorList>
    </citation>
    <scope>NUCLEOTIDE SEQUENCE [LARGE SCALE GENOMIC DNA]</scope>
    <source>
        <strain evidence="2 3">WL0115</strain>
    </source>
</reference>
<dbReference type="InterPro" id="IPR010266">
    <property type="entry name" value="NnrS"/>
</dbReference>
<dbReference type="Pfam" id="PF05940">
    <property type="entry name" value="NnrS"/>
    <property type="match status" value="1"/>
</dbReference>
<organism evidence="2 3">
    <name type="scientific">Sedimentimonas flavescens</name>
    <dbReference type="NCBI Taxonomy" id="2851012"/>
    <lineage>
        <taxon>Bacteria</taxon>
        <taxon>Pseudomonadati</taxon>
        <taxon>Pseudomonadota</taxon>
        <taxon>Alphaproteobacteria</taxon>
        <taxon>Rhodobacterales</taxon>
        <taxon>Rhodobacter group</taxon>
        <taxon>Sedimentimonas</taxon>
    </lineage>
</organism>
<comment type="caution">
    <text evidence="2">The sequence shown here is derived from an EMBL/GenBank/DDBJ whole genome shotgun (WGS) entry which is preliminary data.</text>
</comment>
<feature type="transmembrane region" description="Helical" evidence="1">
    <location>
        <begin position="143"/>
        <end position="164"/>
    </location>
</feature>
<keyword evidence="3" id="KW-1185">Reference proteome</keyword>
<feature type="transmembrane region" description="Helical" evidence="1">
    <location>
        <begin position="176"/>
        <end position="198"/>
    </location>
</feature>
<feature type="transmembrane region" description="Helical" evidence="1">
    <location>
        <begin position="90"/>
        <end position="109"/>
    </location>
</feature>